<dbReference type="AlphaFoldDB" id="A0A328VBU2"/>
<dbReference type="Proteomes" id="UP000248706">
    <property type="component" value="Unassembled WGS sequence"/>
</dbReference>
<dbReference type="GO" id="GO:0004175">
    <property type="term" value="F:endopeptidase activity"/>
    <property type="evidence" value="ECO:0007669"/>
    <property type="project" value="UniProtKB-ARBA"/>
</dbReference>
<keyword evidence="1" id="KW-0472">Membrane</keyword>
<dbReference type="RefSeq" id="WP_112427480.1">
    <property type="nucleotide sequence ID" value="NZ_MCIF01000002.1"/>
</dbReference>
<gene>
    <name evidence="3" type="ORF">A4R35_05930</name>
</gene>
<dbReference type="OrthoDB" id="152841at2"/>
<feature type="transmembrane region" description="Helical" evidence="1">
    <location>
        <begin position="61"/>
        <end position="86"/>
    </location>
</feature>
<comment type="caution">
    <text evidence="3">The sequence shown here is derived from an EMBL/GenBank/DDBJ whole genome shotgun (WGS) entry which is preliminary data.</text>
</comment>
<name>A0A328VBU2_9CHLR</name>
<reference evidence="3 4" key="1">
    <citation type="submission" date="2016-08" db="EMBL/GenBank/DDBJ databases">
        <title>Analysis of Carbohydrate Active Enzymes in Thermogemmatispora T81 Reveals Carbohydrate Degradation Ability.</title>
        <authorList>
            <person name="Tomazini A."/>
            <person name="Lal S."/>
            <person name="Stott M."/>
            <person name="Henrissat B."/>
            <person name="Polikarpov I."/>
            <person name="Sparling R."/>
            <person name="Levin D.B."/>
        </authorList>
    </citation>
    <scope>NUCLEOTIDE SEQUENCE [LARGE SCALE GENOMIC DNA]</scope>
    <source>
        <strain evidence="3 4">T81</strain>
    </source>
</reference>
<feature type="transmembrane region" description="Helical" evidence="1">
    <location>
        <begin position="158"/>
        <end position="178"/>
    </location>
</feature>
<dbReference type="EMBL" id="MCIF01000002">
    <property type="protein sequence ID" value="RAQ95067.1"/>
    <property type="molecule type" value="Genomic_DNA"/>
</dbReference>
<evidence type="ECO:0000259" key="2">
    <source>
        <dbReference type="Pfam" id="PF02517"/>
    </source>
</evidence>
<protein>
    <recommendedName>
        <fullName evidence="2">CAAX prenyl protease 2/Lysostaphin resistance protein A-like domain-containing protein</fullName>
    </recommendedName>
</protein>
<organism evidence="3 4">
    <name type="scientific">Thermogemmatispora tikiterensis</name>
    <dbReference type="NCBI Taxonomy" id="1825093"/>
    <lineage>
        <taxon>Bacteria</taxon>
        <taxon>Bacillati</taxon>
        <taxon>Chloroflexota</taxon>
        <taxon>Ktedonobacteria</taxon>
        <taxon>Thermogemmatisporales</taxon>
        <taxon>Thermogemmatisporaceae</taxon>
        <taxon>Thermogemmatispora</taxon>
    </lineage>
</organism>
<keyword evidence="4" id="KW-1185">Reference proteome</keyword>
<feature type="transmembrane region" description="Helical" evidence="1">
    <location>
        <begin position="184"/>
        <end position="203"/>
    </location>
</feature>
<feature type="domain" description="CAAX prenyl protease 2/Lysostaphin resistance protein A-like" evidence="2">
    <location>
        <begin position="104"/>
        <end position="195"/>
    </location>
</feature>
<keyword evidence="1" id="KW-0812">Transmembrane</keyword>
<dbReference type="InterPro" id="IPR003675">
    <property type="entry name" value="Rce1/LyrA-like_dom"/>
</dbReference>
<evidence type="ECO:0000313" key="3">
    <source>
        <dbReference type="EMBL" id="RAQ95067.1"/>
    </source>
</evidence>
<sequence>MSLVETPKQSSAPATYPRSTVVTTWRWLWPDVLIRIVPLSGIPLLWLIFSHQPPAALGLSLPAALGMQLALGLGLGSLMALLAMLYRCLIVGPRFQRPTPGDHLLQALYYLLINAPAEEVFFRGFLLHVVWQWTGWSSWGWLISTLVYTLYHRLGGWNWRSIAGVGLAGMVFSTLYVLQPTPPSLLSVVLVHGLTTCGFLSWGDEFLYQRWRRRHSQNLPASKG</sequence>
<dbReference type="Pfam" id="PF02517">
    <property type="entry name" value="Rce1-like"/>
    <property type="match status" value="1"/>
</dbReference>
<feature type="transmembrane region" description="Helical" evidence="1">
    <location>
        <begin position="32"/>
        <end position="49"/>
    </location>
</feature>
<evidence type="ECO:0000313" key="4">
    <source>
        <dbReference type="Proteomes" id="UP000248706"/>
    </source>
</evidence>
<evidence type="ECO:0000256" key="1">
    <source>
        <dbReference type="SAM" id="Phobius"/>
    </source>
</evidence>
<accession>A0A328VBU2</accession>
<keyword evidence="1" id="KW-1133">Transmembrane helix</keyword>
<proteinExistence type="predicted"/>
<dbReference type="GO" id="GO:0080120">
    <property type="term" value="P:CAAX-box protein maturation"/>
    <property type="evidence" value="ECO:0007669"/>
    <property type="project" value="UniProtKB-ARBA"/>
</dbReference>